<evidence type="ECO:0000256" key="5">
    <source>
        <dbReference type="SAM" id="MobiDB-lite"/>
    </source>
</evidence>
<dbReference type="PROSITE" id="PS50122">
    <property type="entry name" value="CHEB"/>
    <property type="match status" value="1"/>
</dbReference>
<dbReference type="GO" id="GO:0000156">
    <property type="term" value="F:phosphorelay response regulator activity"/>
    <property type="evidence" value="ECO:0007669"/>
    <property type="project" value="InterPro"/>
</dbReference>
<feature type="active site" evidence="4">
    <location>
        <position position="130"/>
    </location>
</feature>
<dbReference type="SUPFAM" id="SSF52738">
    <property type="entry name" value="Methylesterase CheB, C-terminal domain"/>
    <property type="match status" value="1"/>
</dbReference>
<organism evidence="7 8">
    <name type="scientific">Krasilnikovia cinnamomea</name>
    <dbReference type="NCBI Taxonomy" id="349313"/>
    <lineage>
        <taxon>Bacteria</taxon>
        <taxon>Bacillati</taxon>
        <taxon>Actinomycetota</taxon>
        <taxon>Actinomycetes</taxon>
        <taxon>Micromonosporales</taxon>
        <taxon>Micromonosporaceae</taxon>
        <taxon>Krasilnikovia</taxon>
    </lineage>
</organism>
<keyword evidence="8" id="KW-1185">Reference proteome</keyword>
<sequence length="361" mass="37016">MHRDIVAVGASAGGVEALRALVAGLPADFSGALLVVLHVPRDAPSALPAILSRSGPLTASTAVDGAELVPGCIYVAPTDHHMLLLDGRIRLTRGPAENGHRPAVDPLFRSVARAAGRRSIGVVLSGSRDDGAAGLASIVAHGGAAVVQEPSDALYPWMPKAALARTPGAYVAAAADLGGMLDRLTTVELSGPTAVAVDDDTLTAEVAISSLEPLTTDELAEPAAGYGCPACGGALFQIGTESAPRYRCRVGHAWSPESLLDEQAIALEGALWMALRALEEKSALSRRMARSRTPRHNATGARFHDMAADAEAAGETIRRLISQLGSTATPPERAESTTASPGCGSVAGQVAPYPGRLDGID</sequence>
<feature type="domain" description="CheB-type methylesterase" evidence="6">
    <location>
        <begin position="1"/>
        <end position="163"/>
    </location>
</feature>
<dbReference type="PIRSF" id="PIRSF036461">
    <property type="entry name" value="Chmtx_methlestr"/>
    <property type="match status" value="1"/>
</dbReference>
<feature type="active site" evidence="4">
    <location>
        <position position="38"/>
    </location>
</feature>
<dbReference type="EC" id="3.1.1.61" evidence="2"/>
<name>A0A4Q7ZT71_9ACTN</name>
<dbReference type="InterPro" id="IPR000673">
    <property type="entry name" value="Sig_transdc_resp-reg_Me-estase"/>
</dbReference>
<comment type="caution">
    <text evidence="7">The sequence shown here is derived from an EMBL/GenBank/DDBJ whole genome shotgun (WGS) entry which is preliminary data.</text>
</comment>
<keyword evidence="1 4" id="KW-0378">Hydrolase</keyword>
<dbReference type="Pfam" id="PF01339">
    <property type="entry name" value="CheB_methylest"/>
    <property type="match status" value="1"/>
</dbReference>
<evidence type="ECO:0000256" key="4">
    <source>
        <dbReference type="PROSITE-ProRule" id="PRU00050"/>
    </source>
</evidence>
<gene>
    <name evidence="7" type="ORF">EV385_6033</name>
</gene>
<accession>A0A4Q7ZT71</accession>
<evidence type="ECO:0000256" key="3">
    <source>
        <dbReference type="ARBA" id="ARBA00048267"/>
    </source>
</evidence>
<keyword evidence="4" id="KW-0145">Chemotaxis</keyword>
<dbReference type="CDD" id="cd16433">
    <property type="entry name" value="CheB"/>
    <property type="match status" value="1"/>
</dbReference>
<evidence type="ECO:0000313" key="7">
    <source>
        <dbReference type="EMBL" id="RZU54094.1"/>
    </source>
</evidence>
<feature type="active site" evidence="4">
    <location>
        <position position="11"/>
    </location>
</feature>
<comment type="catalytic activity">
    <reaction evidence="3">
        <text>[protein]-L-glutamate 5-O-methyl ester + H2O = L-glutamyl-[protein] + methanol + H(+)</text>
        <dbReference type="Rhea" id="RHEA:23236"/>
        <dbReference type="Rhea" id="RHEA-COMP:10208"/>
        <dbReference type="Rhea" id="RHEA-COMP:10311"/>
        <dbReference type="ChEBI" id="CHEBI:15377"/>
        <dbReference type="ChEBI" id="CHEBI:15378"/>
        <dbReference type="ChEBI" id="CHEBI:17790"/>
        <dbReference type="ChEBI" id="CHEBI:29973"/>
        <dbReference type="ChEBI" id="CHEBI:82795"/>
        <dbReference type="EC" id="3.1.1.61"/>
    </reaction>
</comment>
<proteinExistence type="predicted"/>
<dbReference type="GO" id="GO:0008984">
    <property type="term" value="F:protein-glutamate methylesterase activity"/>
    <property type="evidence" value="ECO:0007669"/>
    <property type="project" value="UniProtKB-EC"/>
</dbReference>
<dbReference type="GO" id="GO:0006935">
    <property type="term" value="P:chemotaxis"/>
    <property type="evidence" value="ECO:0007669"/>
    <property type="project" value="UniProtKB-UniRule"/>
</dbReference>
<dbReference type="EMBL" id="SHKY01000001">
    <property type="protein sequence ID" value="RZU54094.1"/>
    <property type="molecule type" value="Genomic_DNA"/>
</dbReference>
<reference evidence="7 8" key="1">
    <citation type="submission" date="2019-02" db="EMBL/GenBank/DDBJ databases">
        <title>Sequencing the genomes of 1000 actinobacteria strains.</title>
        <authorList>
            <person name="Klenk H.-P."/>
        </authorList>
    </citation>
    <scope>NUCLEOTIDE SEQUENCE [LARGE SCALE GENOMIC DNA]</scope>
    <source>
        <strain evidence="7 8">DSM 45162</strain>
    </source>
</reference>
<dbReference type="Gene3D" id="3.40.50.180">
    <property type="entry name" value="Methylesterase CheB, C-terminal domain"/>
    <property type="match status" value="1"/>
</dbReference>
<protein>
    <recommendedName>
        <fullName evidence="2">protein-glutamate methylesterase</fullName>
        <ecNumber evidence="2">3.1.1.61</ecNumber>
    </recommendedName>
</protein>
<evidence type="ECO:0000256" key="1">
    <source>
        <dbReference type="ARBA" id="ARBA00022801"/>
    </source>
</evidence>
<dbReference type="Proteomes" id="UP000292564">
    <property type="component" value="Unassembled WGS sequence"/>
</dbReference>
<dbReference type="AlphaFoldDB" id="A0A4Q7ZT71"/>
<feature type="region of interest" description="Disordered" evidence="5">
    <location>
        <begin position="325"/>
        <end position="361"/>
    </location>
</feature>
<dbReference type="InterPro" id="IPR035909">
    <property type="entry name" value="CheB_C"/>
</dbReference>
<dbReference type="GO" id="GO:0005737">
    <property type="term" value="C:cytoplasm"/>
    <property type="evidence" value="ECO:0007669"/>
    <property type="project" value="InterPro"/>
</dbReference>
<evidence type="ECO:0000256" key="2">
    <source>
        <dbReference type="ARBA" id="ARBA00039140"/>
    </source>
</evidence>
<evidence type="ECO:0000259" key="6">
    <source>
        <dbReference type="PROSITE" id="PS50122"/>
    </source>
</evidence>
<dbReference type="PANTHER" id="PTHR42872:SF6">
    <property type="entry name" value="PROTEIN-GLUTAMATE METHYLESTERASE_PROTEIN-GLUTAMINE GLUTAMINASE"/>
    <property type="match status" value="1"/>
</dbReference>
<dbReference type="PANTHER" id="PTHR42872">
    <property type="entry name" value="PROTEIN-GLUTAMATE METHYLESTERASE/PROTEIN-GLUTAMINE GLUTAMINASE"/>
    <property type="match status" value="1"/>
</dbReference>
<dbReference type="InterPro" id="IPR011247">
    <property type="entry name" value="Chemotax_prot-Glu_Me-esterase"/>
</dbReference>
<evidence type="ECO:0000313" key="8">
    <source>
        <dbReference type="Proteomes" id="UP000292564"/>
    </source>
</evidence>